<keyword evidence="5" id="KW-1185">Reference proteome</keyword>
<keyword evidence="3" id="KW-0472">Membrane</keyword>
<dbReference type="Proteomes" id="UP001054902">
    <property type="component" value="Unassembled WGS sequence"/>
</dbReference>
<organism evidence="4 5">
    <name type="scientific">Chaetoceros tenuissimus</name>
    <dbReference type="NCBI Taxonomy" id="426638"/>
    <lineage>
        <taxon>Eukaryota</taxon>
        <taxon>Sar</taxon>
        <taxon>Stramenopiles</taxon>
        <taxon>Ochrophyta</taxon>
        <taxon>Bacillariophyta</taxon>
        <taxon>Coscinodiscophyceae</taxon>
        <taxon>Chaetocerotophycidae</taxon>
        <taxon>Chaetocerotales</taxon>
        <taxon>Chaetocerotaceae</taxon>
        <taxon>Chaetoceros</taxon>
    </lineage>
</organism>
<evidence type="ECO:0000256" key="3">
    <source>
        <dbReference type="SAM" id="Phobius"/>
    </source>
</evidence>
<feature type="region of interest" description="Disordered" evidence="2">
    <location>
        <begin position="360"/>
        <end position="388"/>
    </location>
</feature>
<evidence type="ECO:0000313" key="4">
    <source>
        <dbReference type="EMBL" id="GFH60525.1"/>
    </source>
</evidence>
<gene>
    <name evidence="4" type="ORF">CTEN210_17001</name>
</gene>
<feature type="coiled-coil region" evidence="1">
    <location>
        <begin position="456"/>
        <end position="553"/>
    </location>
</feature>
<keyword evidence="3" id="KW-1133">Transmembrane helix</keyword>
<dbReference type="EMBL" id="BLLK01000069">
    <property type="protein sequence ID" value="GFH60525.1"/>
    <property type="molecule type" value="Genomic_DNA"/>
</dbReference>
<name>A0AAD3DBX2_9STRA</name>
<feature type="transmembrane region" description="Helical" evidence="3">
    <location>
        <begin position="90"/>
        <end position="110"/>
    </location>
</feature>
<feature type="coiled-coil region" evidence="1">
    <location>
        <begin position="921"/>
        <end position="1019"/>
    </location>
</feature>
<evidence type="ECO:0000256" key="1">
    <source>
        <dbReference type="SAM" id="Coils"/>
    </source>
</evidence>
<reference evidence="4 5" key="1">
    <citation type="journal article" date="2021" name="Sci. Rep.">
        <title>The genome of the diatom Chaetoceros tenuissimus carries an ancient integrated fragment of an extant virus.</title>
        <authorList>
            <person name="Hongo Y."/>
            <person name="Kimura K."/>
            <person name="Takaki Y."/>
            <person name="Yoshida Y."/>
            <person name="Baba S."/>
            <person name="Kobayashi G."/>
            <person name="Nagasaki K."/>
            <person name="Hano T."/>
            <person name="Tomaru Y."/>
        </authorList>
    </citation>
    <scope>NUCLEOTIDE SEQUENCE [LARGE SCALE GENOMIC DNA]</scope>
    <source>
        <strain evidence="4 5">NIES-3715</strain>
    </source>
</reference>
<proteinExistence type="predicted"/>
<accession>A0AAD3DBX2</accession>
<feature type="compositionally biased region" description="Basic and acidic residues" evidence="2">
    <location>
        <begin position="360"/>
        <end position="387"/>
    </location>
</feature>
<comment type="caution">
    <text evidence="4">The sequence shown here is derived from an EMBL/GenBank/DDBJ whole genome shotgun (WGS) entry which is preliminary data.</text>
</comment>
<feature type="coiled-coil region" evidence="1">
    <location>
        <begin position="619"/>
        <end position="646"/>
    </location>
</feature>
<dbReference type="AlphaFoldDB" id="A0AAD3DBX2"/>
<sequence length="1058" mass="125187">MLSIVHMQIKQESRNNVYQFRRNSITRPESAQQELGFKNKMKTFFQKCLPSKSRAAEEENISPLEQEFMRRASRALHASQRRKRVVVTQAYLYICAFFIGQVFFFSAAIMNQREGGATFAALLLREIFYPLQGLLNVYVYTYQHVASLRRCNPEHSWFSAFLSIIRNGGDHDELARWRQMRRSAIAVSFDSESKDSSCGAFFRRCKEFVQNRKSKKMSDVQLTPTSRVSRLHIDDLVVSTSSIYSLVERFKMTEETKKIAHLTKVIHRLNVLTQNHENEIRLVQARHEEELVVIRNAYEKRLHDQQIDVQRQKSIIENLVDWKNNVTESIAKDEIETKKRVDQMQKKFATAEELFQQTLDEQKRQHSHEREKFKRDLKAEQKKHDDVVSDLNRAHQIHVDEMKSIQKEHDVRLEREQTAHKIEIKLLEQRLQDLCCQHDVKISIEKRQCSELQQCLLQEQNNSKELQLHVQKLMEELKRSKTESQRKDQTIRDLTKEISDSLETTNDMKRTVSILRKDIDQLQGQHDDVQHQNKILKRKIESLEESLRQRADESDREAIKCAMLLSILFVQSNNIKVSLTSVQRLLKKRVSEFEMVKTSTKQDILNIASEFKAMLFKVVRSIQIQYEQRQERLDKLCEERMMIQEQSISLLQQQQTKLQHSNTIQQKVNAEIKHTVEQELNTLRATIHTLKLLVQGEIETLKSASLDVKEKINGQTSLVIKSFEEKNQKALDIICKDSSKQISQLKESFEKEILDLDRRRREDGSLIEDLEVEYGKRYRDWDRQMQEVKTSYDDEIKKLQSKVNSLHVSHRETMKTANRIQESLTTRLDCVQNQYKKSLAIIDEFKIERERLRTTFSLQQNLLSQSISYLAMVRSELGGMKQETISKLEELKSFLIYQVKNILNNFELERQRQQKKFQLKYNEIALRLERSQEQLEEASKKESDLIQRLDYLSKEIEKMNKMKSETMSFLTELRKSEADSRQRLVEFHEDRYAQLEEKLNEALLELQSVNARSIDLEKRLKMHRAKEDIEMIEKLSKELTVSKDNEKKAIHEKNIFQR</sequence>
<keyword evidence="3" id="KW-0812">Transmembrane</keyword>
<evidence type="ECO:0000313" key="5">
    <source>
        <dbReference type="Proteomes" id="UP001054902"/>
    </source>
</evidence>
<protein>
    <submittedName>
        <fullName evidence="4">Uncharacterized protein</fullName>
    </submittedName>
</protein>
<evidence type="ECO:0000256" key="2">
    <source>
        <dbReference type="SAM" id="MobiDB-lite"/>
    </source>
</evidence>
<keyword evidence="1" id="KW-0175">Coiled coil</keyword>